<name>A0ABV5PP45_STRCM</name>
<proteinExistence type="predicted"/>
<keyword evidence="1" id="KW-1133">Transmembrane helix</keyword>
<organism evidence="2 3">
    <name type="scientific">Streptomyces cremeus</name>
    <dbReference type="NCBI Taxonomy" id="66881"/>
    <lineage>
        <taxon>Bacteria</taxon>
        <taxon>Bacillati</taxon>
        <taxon>Actinomycetota</taxon>
        <taxon>Actinomycetes</taxon>
        <taxon>Kitasatosporales</taxon>
        <taxon>Streptomycetaceae</taxon>
        <taxon>Streptomyces</taxon>
    </lineage>
</organism>
<keyword evidence="1" id="KW-0812">Transmembrane</keyword>
<feature type="transmembrane region" description="Helical" evidence="1">
    <location>
        <begin position="41"/>
        <end position="60"/>
    </location>
</feature>
<comment type="caution">
    <text evidence="2">The sequence shown here is derived from an EMBL/GenBank/DDBJ whole genome shotgun (WGS) entry which is preliminary data.</text>
</comment>
<dbReference type="RefSeq" id="WP_345219572.1">
    <property type="nucleotide sequence ID" value="NZ_BAAAXE010000002.1"/>
</dbReference>
<dbReference type="Proteomes" id="UP001589718">
    <property type="component" value="Unassembled WGS sequence"/>
</dbReference>
<sequence length="65" mass="6746">MGGLVHDLGFFYLVERLAVQTQDGRARPTGRTGVARGLRNGWVPLALAGAVAAATGVAAARARRT</sequence>
<reference evidence="2 3" key="1">
    <citation type="submission" date="2024-09" db="EMBL/GenBank/DDBJ databases">
        <authorList>
            <person name="Sun Q."/>
            <person name="Mori K."/>
        </authorList>
    </citation>
    <scope>NUCLEOTIDE SEQUENCE [LARGE SCALE GENOMIC DNA]</scope>
    <source>
        <strain evidence="2 3">JCM 4362</strain>
    </source>
</reference>
<keyword evidence="3" id="KW-1185">Reference proteome</keyword>
<evidence type="ECO:0000256" key="1">
    <source>
        <dbReference type="SAM" id="Phobius"/>
    </source>
</evidence>
<evidence type="ECO:0000313" key="2">
    <source>
        <dbReference type="EMBL" id="MFB9524834.1"/>
    </source>
</evidence>
<gene>
    <name evidence="2" type="ORF">ACFFTU_33365</name>
</gene>
<dbReference type="EMBL" id="JBHMCR010000024">
    <property type="protein sequence ID" value="MFB9524834.1"/>
    <property type="molecule type" value="Genomic_DNA"/>
</dbReference>
<accession>A0ABV5PP45</accession>
<keyword evidence="1" id="KW-0472">Membrane</keyword>
<evidence type="ECO:0000313" key="3">
    <source>
        <dbReference type="Proteomes" id="UP001589718"/>
    </source>
</evidence>
<protein>
    <submittedName>
        <fullName evidence="2">Uncharacterized protein</fullName>
    </submittedName>
</protein>